<proteinExistence type="predicted"/>
<keyword evidence="3" id="KW-1185">Reference proteome</keyword>
<name>A0AAE1C8S6_9PEZI</name>
<reference evidence="2" key="1">
    <citation type="journal article" date="2023" name="Mol. Phylogenet. Evol.">
        <title>Genome-scale phylogeny and comparative genomics of the fungal order Sordariales.</title>
        <authorList>
            <person name="Hensen N."/>
            <person name="Bonometti L."/>
            <person name="Westerberg I."/>
            <person name="Brannstrom I.O."/>
            <person name="Guillou S."/>
            <person name="Cros-Aarteil S."/>
            <person name="Calhoun S."/>
            <person name="Haridas S."/>
            <person name="Kuo A."/>
            <person name="Mondo S."/>
            <person name="Pangilinan J."/>
            <person name="Riley R."/>
            <person name="LaButti K."/>
            <person name="Andreopoulos B."/>
            <person name="Lipzen A."/>
            <person name="Chen C."/>
            <person name="Yan M."/>
            <person name="Daum C."/>
            <person name="Ng V."/>
            <person name="Clum A."/>
            <person name="Steindorff A."/>
            <person name="Ohm R.A."/>
            <person name="Martin F."/>
            <person name="Silar P."/>
            <person name="Natvig D.O."/>
            <person name="Lalanne C."/>
            <person name="Gautier V."/>
            <person name="Ament-Velasquez S.L."/>
            <person name="Kruys A."/>
            <person name="Hutchinson M.I."/>
            <person name="Powell A.J."/>
            <person name="Barry K."/>
            <person name="Miller A.N."/>
            <person name="Grigoriev I.V."/>
            <person name="Debuchy R."/>
            <person name="Gladieux P."/>
            <person name="Hiltunen Thoren M."/>
            <person name="Johannesson H."/>
        </authorList>
    </citation>
    <scope>NUCLEOTIDE SEQUENCE</scope>
    <source>
        <strain evidence="2">CBS 314.62</strain>
    </source>
</reference>
<evidence type="ECO:0000313" key="3">
    <source>
        <dbReference type="Proteomes" id="UP001270362"/>
    </source>
</evidence>
<dbReference type="GO" id="GO:0090173">
    <property type="term" value="P:regulation of synaptonemal complex assembly"/>
    <property type="evidence" value="ECO:0007669"/>
    <property type="project" value="InterPro"/>
</dbReference>
<sequence length="936" mass="105127">MPPAPVSKNATQLVSKAERHIEAAFGFVSDLYKTLSSDPKDMPATDELVDQISKHVEKLHAYQQKYLPGIAGDPEIDGMGTRLWNLCTRLRREFDPAEKRLRRLVLHGRVLAFHLLVIAKPKDGGKAPDLIRMLKLALKAARDCIDNSEHGLATPVLQTAADYKGSLQDITSALSEDVVNECNRLEVEYFIVRTALSWAENRLDVAEHMYTKTERLRHFLTPDYAEKLADVIYEIGKSLTARSDFAMAVKWLERAQEMINSQNIESLSRDGIELRLAILQALVTALLGTDSVEGLDKAKNWVNYIESEVGNRLVVLLLRLELLQKTPAEVFDSDAYADVLRRIIRSIDLSDSGFKLIIFHIRKLHDKSPGAGCATLDDFILTLRAAENDDWMEKAIVTRIWMITYQRDSVKTIEAVDGVLSQLTKPLSAEATAAALTLIWKKLETNYGMGEYDMAENWCRLLLHSVFQNCGPSNTSKLERKLLLCALARNSMDAAILVIQSMSAQSWKEPMTAYLAFKVAIRTEDRALAERCLDTVCLAPDHIEYLGACIAESQMAGDISSAVAALKKLREKHEYKEPNPIYLPALFRCTIRLLNGLADKSNAEQNDVVDSLCREFENVVQALEHQKQDPSGTKVFNVDEIEWFSGNSYNLALKNTTKWDLRCVVRMLTACVNIIEHIPSDKGSAVEVSLKTLFSRFIIASALISLARTEDNVEKQQNDFLAMRAHIKAFDDELTAHLANLNEKVRDDMVRKQATLFAFDFEGAVCLGQFEDLGGIVQRAVACGSIIAFQAMADCLLRAQVPGQVLYSNMRKIVNEIWSIEGFDGLKLARYTRCLFQATLPLNDGLAMKLLDEACGKARELRESEAGSESRWPEEETEWMATTAFNHAIDCFGCQEEEKAKEWATKAINLSHYCDDGGRLEKTLQSKYLSLNFDRD</sequence>
<dbReference type="Proteomes" id="UP001270362">
    <property type="component" value="Unassembled WGS sequence"/>
</dbReference>
<organism evidence="2 3">
    <name type="scientific">Podospora appendiculata</name>
    <dbReference type="NCBI Taxonomy" id="314037"/>
    <lineage>
        <taxon>Eukaryota</taxon>
        <taxon>Fungi</taxon>
        <taxon>Dikarya</taxon>
        <taxon>Ascomycota</taxon>
        <taxon>Pezizomycotina</taxon>
        <taxon>Sordariomycetes</taxon>
        <taxon>Sordariomycetidae</taxon>
        <taxon>Sordariales</taxon>
        <taxon>Podosporaceae</taxon>
        <taxon>Podospora</taxon>
    </lineage>
</organism>
<reference evidence="2" key="2">
    <citation type="submission" date="2023-06" db="EMBL/GenBank/DDBJ databases">
        <authorList>
            <consortium name="Lawrence Berkeley National Laboratory"/>
            <person name="Haridas S."/>
            <person name="Hensen N."/>
            <person name="Bonometti L."/>
            <person name="Westerberg I."/>
            <person name="Brannstrom I.O."/>
            <person name="Guillou S."/>
            <person name="Cros-Aarteil S."/>
            <person name="Calhoun S."/>
            <person name="Kuo A."/>
            <person name="Mondo S."/>
            <person name="Pangilinan J."/>
            <person name="Riley R."/>
            <person name="Labutti K."/>
            <person name="Andreopoulos B."/>
            <person name="Lipzen A."/>
            <person name="Chen C."/>
            <person name="Yanf M."/>
            <person name="Daum C."/>
            <person name="Ng V."/>
            <person name="Clum A."/>
            <person name="Steindorff A."/>
            <person name="Ohm R."/>
            <person name="Martin F."/>
            <person name="Silar P."/>
            <person name="Natvig D."/>
            <person name="Lalanne C."/>
            <person name="Gautier V."/>
            <person name="Ament-Velasquez S.L."/>
            <person name="Kruys A."/>
            <person name="Hutchinson M.I."/>
            <person name="Powell A.J."/>
            <person name="Barry K."/>
            <person name="Miller A.N."/>
            <person name="Grigoriev I.V."/>
            <person name="Debuchy R."/>
            <person name="Gladieux P."/>
            <person name="Thoren M.H."/>
            <person name="Johannesson H."/>
        </authorList>
    </citation>
    <scope>NUCLEOTIDE SEQUENCE</scope>
    <source>
        <strain evidence="2">CBS 314.62</strain>
    </source>
</reference>
<evidence type="ECO:0000313" key="2">
    <source>
        <dbReference type="EMBL" id="KAK3683457.1"/>
    </source>
</evidence>
<dbReference type="GO" id="GO:0051321">
    <property type="term" value="P:meiotic cell cycle"/>
    <property type="evidence" value="ECO:0007669"/>
    <property type="project" value="UniProtKB-KW"/>
</dbReference>
<keyword evidence="1" id="KW-0469">Meiosis</keyword>
<dbReference type="PANTHER" id="PTHR40375:SF2">
    <property type="entry name" value="SPORULATION-SPECIFIC PROTEIN 22"/>
    <property type="match status" value="1"/>
</dbReference>
<dbReference type="InterPro" id="IPR039057">
    <property type="entry name" value="Spo22/ZIP4"/>
</dbReference>
<comment type="caution">
    <text evidence="2">The sequence shown here is derived from an EMBL/GenBank/DDBJ whole genome shotgun (WGS) entry which is preliminary data.</text>
</comment>
<dbReference type="InterPro" id="IPR013940">
    <property type="entry name" value="Spo22/ZIP4/TEX11"/>
</dbReference>
<dbReference type="PANTHER" id="PTHR40375">
    <property type="entry name" value="SPORULATION-SPECIFIC PROTEIN 22"/>
    <property type="match status" value="1"/>
</dbReference>
<evidence type="ECO:0000256" key="1">
    <source>
        <dbReference type="ARBA" id="ARBA00023254"/>
    </source>
</evidence>
<gene>
    <name evidence="2" type="ORF">B0T22DRAFT_493150</name>
</gene>
<dbReference type="Pfam" id="PF08631">
    <property type="entry name" value="SPO22"/>
    <property type="match status" value="1"/>
</dbReference>
<dbReference type="EMBL" id="JAULSO010000004">
    <property type="protein sequence ID" value="KAK3683457.1"/>
    <property type="molecule type" value="Genomic_DNA"/>
</dbReference>
<dbReference type="AlphaFoldDB" id="A0AAE1C8S6"/>
<protein>
    <submittedName>
        <fullName evidence="2">Meiosis protein SPO22/ZIP4 like-domain-containing protein</fullName>
    </submittedName>
</protein>
<accession>A0AAE1C8S6</accession>